<dbReference type="RefSeq" id="WP_163346391.1">
    <property type="nucleotide sequence ID" value="NZ_CP048409.1"/>
</dbReference>
<feature type="compositionally biased region" description="Basic and acidic residues" evidence="1">
    <location>
        <begin position="1"/>
        <end position="11"/>
    </location>
</feature>
<feature type="compositionally biased region" description="Basic and acidic residues" evidence="1">
    <location>
        <begin position="97"/>
        <end position="109"/>
    </location>
</feature>
<dbReference type="InterPro" id="IPR025295">
    <property type="entry name" value="eCIS_core_dom"/>
</dbReference>
<dbReference type="EMBL" id="CP048409">
    <property type="protein sequence ID" value="QIA08472.1"/>
    <property type="molecule type" value="Genomic_DNA"/>
</dbReference>
<gene>
    <name evidence="3" type="ORF">G0Q07_12445</name>
</gene>
<feature type="compositionally biased region" description="Polar residues" evidence="1">
    <location>
        <begin position="75"/>
        <end position="84"/>
    </location>
</feature>
<feature type="region of interest" description="Disordered" evidence="1">
    <location>
        <begin position="279"/>
        <end position="306"/>
    </location>
</feature>
<feature type="compositionally biased region" description="Polar residues" evidence="1">
    <location>
        <begin position="295"/>
        <end position="306"/>
    </location>
</feature>
<feature type="compositionally biased region" description="Low complexity" evidence="1">
    <location>
        <begin position="284"/>
        <end position="294"/>
    </location>
</feature>
<feature type="region of interest" description="Disordered" evidence="1">
    <location>
        <begin position="75"/>
        <end position="196"/>
    </location>
</feature>
<evidence type="ECO:0000259" key="2">
    <source>
        <dbReference type="Pfam" id="PF13699"/>
    </source>
</evidence>
<dbReference type="Pfam" id="PF13699">
    <property type="entry name" value="eCIS_core"/>
    <property type="match status" value="1"/>
</dbReference>
<dbReference type="Proteomes" id="UP000474630">
    <property type="component" value="Chromosome"/>
</dbReference>
<name>A0A6C0RF52_9BACT</name>
<proteinExistence type="predicted"/>
<reference evidence="3 4" key="1">
    <citation type="submission" date="2020-02" db="EMBL/GenBank/DDBJ databases">
        <title>Genome sequencing for Draconibacterium sp. strain M1.</title>
        <authorList>
            <person name="Park S.-J."/>
        </authorList>
    </citation>
    <scope>NUCLEOTIDE SEQUENCE [LARGE SCALE GENOMIC DNA]</scope>
    <source>
        <strain evidence="3 4">M1</strain>
    </source>
</reference>
<organism evidence="3 4">
    <name type="scientific">Draconibacterium halophilum</name>
    <dbReference type="NCBI Taxonomy" id="2706887"/>
    <lineage>
        <taxon>Bacteria</taxon>
        <taxon>Pseudomonadati</taxon>
        <taxon>Bacteroidota</taxon>
        <taxon>Bacteroidia</taxon>
        <taxon>Marinilabiliales</taxon>
        <taxon>Prolixibacteraceae</taxon>
        <taxon>Draconibacterium</taxon>
    </lineage>
</organism>
<dbReference type="KEGG" id="drc:G0Q07_12445"/>
<evidence type="ECO:0000313" key="3">
    <source>
        <dbReference type="EMBL" id="QIA08472.1"/>
    </source>
</evidence>
<feature type="domain" description="eCIS core" evidence="2">
    <location>
        <begin position="194"/>
        <end position="269"/>
    </location>
</feature>
<accession>A0A6C0RF52</accession>
<evidence type="ECO:0000256" key="1">
    <source>
        <dbReference type="SAM" id="MobiDB-lite"/>
    </source>
</evidence>
<protein>
    <submittedName>
        <fullName evidence="3">DUF4157 domain-containing protein</fullName>
    </submittedName>
</protein>
<sequence>MSGNRSSKEYKPSAALANRAQPFIQPSLKVGQPGDKYEKEADQMADQILENGKAHPGQENAFFSPVNPVQLKTETASDSLFQPSVEQGVEKVEEEETQLKLKPESEFQNRQDQSFLVEAKPANTVVQTNPETEDELQKQEEEEEAVQAKEFVQKSAGLPEEEKDNDPIQTKSDQPGDVSSIESSLSSATRGNTLDNATRSEMESGFDADFSDVKVHTGNEAVQMSENINAQAFTHGNDIYFNEGKYNPGSDSGKHLLAHELTHTVQQGASLQRKMIQKEENEENTTTTENTNNEAEQSTGSLSTGIVDNTNRTITYESIPVTAFKLTDHRAAKYNSFNLRRASNYSGSRQRNNVNQLNIWRDEVDTDEIETKLTDKYNQAAGVESSRSGRFDIYAFKVQDSERGYITGTMNNIVREAAIPKWNDKGESPAYMQVDHIVEMQISGFSDENADGHPVNDISNMELLNAGENRQSGEIIRESVENKVENTIDDEDAHSAIVERLPSIEEQENKQDKISLVKSNYDLVFNSAVPGGGPSAITSDKFWTQNQIESGDQLNQLVPVNMSELGAEDNILVFPRKYHPIATPFRWNGSNTNPRRNERNYFSPWRVVRKEFFNNPESEILGHFDLEFPDNDPVIRATGGQVEIKKLPGAQFAGYVDNVEGISASRHAIISAGNIAAKQFSPIRLDTINFNDNGVVIDGKVLPTLGFIENAEIDLHIENGEILLSKTFVSNDLDLPAPFVLENSSLTIFASSERGLGISGRVDFGINNVGEGHIGAAASTSGGFELEGAFNFDSELFDPAEINVEYRENTWTIGGEIGIPEGKVRGIKSATITASYSENNFSASGDAELDIPGIEQGTLEVEYSDEGFSVGGEFNLSSEIPGISGGNVSATVAKEEGEEGYSISISGSAQPDIPGIDSELSVSYENGALTIEGSAGYERGMLSGNVRVGATNRTIDEEGQPTGEPDGTMRVYGGGDLTLQLTPWLEATAGVEFLPNGEMEVSGRIRLPSAVDVFDRREFNRNLFSVPTIEIPIFAIPLGPRSIGLVAQISGGLDFSAGFGPGQLREVYAEVTYNPDHEDETEIHGHGEFAVPADAGLTLRGDLGLGVSVAIASLSGGIELAGTLGLEGEASAMVDLSWSPQTGVVLDAEGRIMVNPQFTFDVNAFARASLGIGWFSISETWRHNLVSFSWGPDIQFGVVFPVHYQEDQPFDISFDDIEVIYPDLDVVDMAKELAGDIKDDIFD</sequence>
<feature type="region of interest" description="Disordered" evidence="1">
    <location>
        <begin position="1"/>
        <end position="38"/>
    </location>
</feature>
<feature type="compositionally biased region" description="Polar residues" evidence="1">
    <location>
        <begin position="180"/>
        <end position="196"/>
    </location>
</feature>
<keyword evidence="4" id="KW-1185">Reference proteome</keyword>
<dbReference type="AlphaFoldDB" id="A0A6C0RF52"/>
<evidence type="ECO:0000313" key="4">
    <source>
        <dbReference type="Proteomes" id="UP000474630"/>
    </source>
</evidence>